<dbReference type="AlphaFoldDB" id="A0A0F9WER5"/>
<dbReference type="PANTHER" id="PTHR34822">
    <property type="entry name" value="GRPB DOMAIN PROTEIN (AFU_ORTHOLOGUE AFUA_1G01530)"/>
    <property type="match status" value="1"/>
</dbReference>
<dbReference type="PANTHER" id="PTHR34822:SF1">
    <property type="entry name" value="GRPB FAMILY PROTEIN"/>
    <property type="match status" value="1"/>
</dbReference>
<proteinExistence type="predicted"/>
<accession>A0A0F9WER5</accession>
<dbReference type="Pfam" id="PF04229">
    <property type="entry name" value="GrpB"/>
    <property type="match status" value="1"/>
</dbReference>
<evidence type="ECO:0008006" key="2">
    <source>
        <dbReference type="Google" id="ProtNLM"/>
    </source>
</evidence>
<organism evidence="1">
    <name type="scientific">marine sediment metagenome</name>
    <dbReference type="NCBI Taxonomy" id="412755"/>
    <lineage>
        <taxon>unclassified sequences</taxon>
        <taxon>metagenomes</taxon>
        <taxon>ecological metagenomes</taxon>
    </lineage>
</organism>
<dbReference type="EMBL" id="LAZR01000004">
    <property type="protein sequence ID" value="KKO10948.1"/>
    <property type="molecule type" value="Genomic_DNA"/>
</dbReference>
<dbReference type="InterPro" id="IPR007344">
    <property type="entry name" value="GrpB/CoaE"/>
</dbReference>
<sequence length="166" mass="19385">MKVQLSDYQHEWPDLFEREKSVLLDRLGPWLHGPIEHVGSTAVPGLKAKPIIDIMAGVKDLDSSVGAIDVLQRSGYCYYPYKADVMHWFCKPTPEYRTHHLHLVSYDSTLWRERIKFRDILRSNGKVAEKYEQLKVSLATDLTNDRESYTELKWPFIEGVLREFDC</sequence>
<name>A0A0F9WER5_9ZZZZ</name>
<protein>
    <recommendedName>
        <fullName evidence="2">GrpB family protein</fullName>
    </recommendedName>
</protein>
<dbReference type="Gene3D" id="3.30.460.10">
    <property type="entry name" value="Beta Polymerase, domain 2"/>
    <property type="match status" value="1"/>
</dbReference>
<gene>
    <name evidence="1" type="ORF">LCGC14_0024310</name>
</gene>
<evidence type="ECO:0000313" key="1">
    <source>
        <dbReference type="EMBL" id="KKO10948.1"/>
    </source>
</evidence>
<dbReference type="InterPro" id="IPR043519">
    <property type="entry name" value="NT_sf"/>
</dbReference>
<reference evidence="1" key="1">
    <citation type="journal article" date="2015" name="Nature">
        <title>Complex archaea that bridge the gap between prokaryotes and eukaryotes.</title>
        <authorList>
            <person name="Spang A."/>
            <person name="Saw J.H."/>
            <person name="Jorgensen S.L."/>
            <person name="Zaremba-Niedzwiedzka K."/>
            <person name="Martijn J."/>
            <person name="Lind A.E."/>
            <person name="van Eijk R."/>
            <person name="Schleper C."/>
            <person name="Guy L."/>
            <person name="Ettema T.J."/>
        </authorList>
    </citation>
    <scope>NUCLEOTIDE SEQUENCE</scope>
</reference>
<comment type="caution">
    <text evidence="1">The sequence shown here is derived from an EMBL/GenBank/DDBJ whole genome shotgun (WGS) entry which is preliminary data.</text>
</comment>
<dbReference type="SUPFAM" id="SSF81301">
    <property type="entry name" value="Nucleotidyltransferase"/>
    <property type="match status" value="1"/>
</dbReference>